<dbReference type="Pfam" id="PF04082">
    <property type="entry name" value="Fungal_trans"/>
    <property type="match status" value="1"/>
</dbReference>
<dbReference type="SUPFAM" id="SSF57701">
    <property type="entry name" value="Zn2/Cys6 DNA-binding domain"/>
    <property type="match status" value="1"/>
</dbReference>
<keyword evidence="9" id="KW-1185">Reference proteome</keyword>
<dbReference type="Gene3D" id="4.10.240.10">
    <property type="entry name" value="Zn(2)-C6 fungal-type DNA-binding domain"/>
    <property type="match status" value="1"/>
</dbReference>
<dbReference type="Proteomes" id="UP001497453">
    <property type="component" value="Chromosome 4"/>
</dbReference>
<accession>A0ABP1DJS3</accession>
<feature type="compositionally biased region" description="Polar residues" evidence="6">
    <location>
        <begin position="182"/>
        <end position="199"/>
    </location>
</feature>
<evidence type="ECO:0000259" key="7">
    <source>
        <dbReference type="PROSITE" id="PS50048"/>
    </source>
</evidence>
<feature type="region of interest" description="Disordered" evidence="6">
    <location>
        <begin position="73"/>
        <end position="100"/>
    </location>
</feature>
<gene>
    <name evidence="8" type="ORF">GFSPODELE1_LOCUS6692</name>
</gene>
<keyword evidence="4" id="KW-0804">Transcription</keyword>
<keyword evidence="2" id="KW-0479">Metal-binding</keyword>
<sequence length="395" mass="44185">MDDIRFVLEAPHLVQGQKKRPRLVTSCDNCRLKKVKCIQHTPNVKCEACANAQIPCRFRDRERYFAERSRIMAGSNSDGRRSAQCSRASSSWDSHTPSPECEITPPIVPCNARVPGIAQPEPYDILQVLGQPSSQMSLSCYPQANTSSSSYASDSINSLNGTHCTSSYLGNTSNAASLSTYGIDFSNPQQSSEPSQTPLFDTRHPDRPHANLMAHFIQAFFDNLSSYFPFLSYENAVERFLNQSLPPMLASCIAALATRYVDIPEITSRGVTNVQAAYCSNAETLLASLVNYPVIDTLHAVILLAWTEYKRSRTSTFCYYAQVWVLRSRICLLLSRYHLKMALHMAWSLGLSDEMTIQSVQTEYQLNILQSTWACVNQLTATADQIISETSKRYP</sequence>
<feature type="domain" description="Zn(2)-C6 fungal-type" evidence="7">
    <location>
        <begin position="26"/>
        <end position="58"/>
    </location>
</feature>
<evidence type="ECO:0000256" key="6">
    <source>
        <dbReference type="SAM" id="MobiDB-lite"/>
    </source>
</evidence>
<dbReference type="Pfam" id="PF00172">
    <property type="entry name" value="Zn_clus"/>
    <property type="match status" value="1"/>
</dbReference>
<reference evidence="9" key="1">
    <citation type="submission" date="2024-04" db="EMBL/GenBank/DDBJ databases">
        <authorList>
            <person name="Shaw F."/>
            <person name="Minotto A."/>
        </authorList>
    </citation>
    <scope>NUCLEOTIDE SEQUENCE [LARGE SCALE GENOMIC DNA]</scope>
</reference>
<evidence type="ECO:0000256" key="2">
    <source>
        <dbReference type="ARBA" id="ARBA00022723"/>
    </source>
</evidence>
<name>A0ABP1DJS3_9APHY</name>
<dbReference type="CDD" id="cd00067">
    <property type="entry name" value="GAL4"/>
    <property type="match status" value="1"/>
</dbReference>
<evidence type="ECO:0000256" key="3">
    <source>
        <dbReference type="ARBA" id="ARBA00023015"/>
    </source>
</evidence>
<dbReference type="EMBL" id="OZ037947">
    <property type="protein sequence ID" value="CAL1708096.1"/>
    <property type="molecule type" value="Genomic_DNA"/>
</dbReference>
<feature type="compositionally biased region" description="Low complexity" evidence="6">
    <location>
        <begin position="82"/>
        <end position="94"/>
    </location>
</feature>
<protein>
    <recommendedName>
        <fullName evidence="7">Zn(2)-C6 fungal-type domain-containing protein</fullName>
    </recommendedName>
</protein>
<feature type="region of interest" description="Disordered" evidence="6">
    <location>
        <begin position="182"/>
        <end position="204"/>
    </location>
</feature>
<dbReference type="InterPro" id="IPR007219">
    <property type="entry name" value="XnlR_reg_dom"/>
</dbReference>
<dbReference type="InterPro" id="IPR036864">
    <property type="entry name" value="Zn2-C6_fun-type_DNA-bd_sf"/>
</dbReference>
<dbReference type="PANTHER" id="PTHR47338:SF5">
    <property type="entry name" value="ZN(II)2CYS6 TRANSCRIPTION FACTOR (EUROFUNG)"/>
    <property type="match status" value="1"/>
</dbReference>
<dbReference type="PANTHER" id="PTHR47338">
    <property type="entry name" value="ZN(II)2CYS6 TRANSCRIPTION FACTOR (EUROFUNG)-RELATED"/>
    <property type="match status" value="1"/>
</dbReference>
<comment type="subcellular location">
    <subcellularLocation>
        <location evidence="1">Nucleus</location>
    </subcellularLocation>
</comment>
<dbReference type="SMART" id="SM00066">
    <property type="entry name" value="GAL4"/>
    <property type="match status" value="1"/>
</dbReference>
<evidence type="ECO:0000256" key="4">
    <source>
        <dbReference type="ARBA" id="ARBA00023163"/>
    </source>
</evidence>
<evidence type="ECO:0000313" key="8">
    <source>
        <dbReference type="EMBL" id="CAL1708096.1"/>
    </source>
</evidence>
<evidence type="ECO:0000256" key="5">
    <source>
        <dbReference type="ARBA" id="ARBA00023242"/>
    </source>
</evidence>
<dbReference type="PROSITE" id="PS50048">
    <property type="entry name" value="ZN2_CY6_FUNGAL_2"/>
    <property type="match status" value="1"/>
</dbReference>
<dbReference type="CDD" id="cd12148">
    <property type="entry name" value="fungal_TF_MHR"/>
    <property type="match status" value="1"/>
</dbReference>
<dbReference type="InterPro" id="IPR001138">
    <property type="entry name" value="Zn2Cys6_DnaBD"/>
</dbReference>
<dbReference type="InterPro" id="IPR050815">
    <property type="entry name" value="TF_fung"/>
</dbReference>
<keyword evidence="3" id="KW-0805">Transcription regulation</keyword>
<keyword evidence="5" id="KW-0539">Nucleus</keyword>
<evidence type="ECO:0000256" key="1">
    <source>
        <dbReference type="ARBA" id="ARBA00004123"/>
    </source>
</evidence>
<dbReference type="PROSITE" id="PS00463">
    <property type="entry name" value="ZN2_CY6_FUNGAL_1"/>
    <property type="match status" value="1"/>
</dbReference>
<organism evidence="8 9">
    <name type="scientific">Somion occarium</name>
    <dbReference type="NCBI Taxonomy" id="3059160"/>
    <lineage>
        <taxon>Eukaryota</taxon>
        <taxon>Fungi</taxon>
        <taxon>Dikarya</taxon>
        <taxon>Basidiomycota</taxon>
        <taxon>Agaricomycotina</taxon>
        <taxon>Agaricomycetes</taxon>
        <taxon>Polyporales</taxon>
        <taxon>Cerrenaceae</taxon>
        <taxon>Somion</taxon>
    </lineage>
</organism>
<evidence type="ECO:0000313" key="9">
    <source>
        <dbReference type="Proteomes" id="UP001497453"/>
    </source>
</evidence>
<proteinExistence type="predicted"/>